<evidence type="ECO:0000313" key="2">
    <source>
        <dbReference type="Proteomes" id="UP000738402"/>
    </source>
</evidence>
<sequence>MSIAELFPDAIADGEGTIYIPLKDSEYRNSYSERLFTAKHYDWRDDFVKNGYVVIKNAIPRERALKYQKDVFQLVTTFSNVDFANPASWTPETLPSVPGNIYSGHGLNHEKVFWEARLEQGVIDAFGHLWGTDQLLVSYDGFNVTLPVKRTIQPWPHFDQSPYKQGLHCAQGIICLSDHTASDGGLVVYRGSHLLFEEFFKTVPDWEKNDYVELTPSQLAWFTERGCEEVKISCEAGDLIIWDSRTCHWGRPPTEKSEHVRTVLYASYAPAELASAEFLEKRSRLFYAGEGTTHWTHSNLASYSAHIPVLAHRNQPSSPPEPSDRLLQLAGIKSY</sequence>
<dbReference type="EMBL" id="JAHLUH010000012">
    <property type="protein sequence ID" value="KAG7725614.1"/>
    <property type="molecule type" value="Genomic_DNA"/>
</dbReference>
<dbReference type="PANTHER" id="PTHR31630:SF6">
    <property type="entry name" value="PHYTANOYL-COA DIOXYGENASE-RELATED"/>
    <property type="match status" value="1"/>
</dbReference>
<dbReference type="Gene3D" id="2.60.120.620">
    <property type="entry name" value="q2cbj1_9rhob like domain"/>
    <property type="match status" value="1"/>
</dbReference>
<proteinExistence type="predicted"/>
<reference evidence="1" key="1">
    <citation type="journal article" date="2021" name="G3 (Bethesda)">
        <title>Genomic diversity, chromosomal rearrangements, and interspecies hybridization in the ogataea polymorpha species complex.</title>
        <authorList>
            <person name="Hanson S.J."/>
            <person name="Cinneide E.O."/>
            <person name="Salzberg L.I."/>
            <person name="Wolfe K.H."/>
            <person name="McGowan J."/>
            <person name="Fitzpatrick D.A."/>
            <person name="Matlin K."/>
        </authorList>
    </citation>
    <scope>NUCLEOTIDE SEQUENCE</scope>
    <source>
        <strain evidence="1">83-405-1</strain>
    </source>
</reference>
<dbReference type="SUPFAM" id="SSF51197">
    <property type="entry name" value="Clavaminate synthase-like"/>
    <property type="match status" value="1"/>
</dbReference>
<dbReference type="Proteomes" id="UP000738402">
    <property type="component" value="Unassembled WGS sequence"/>
</dbReference>
<name>A0AAN6D4C7_9ASCO</name>
<evidence type="ECO:0008006" key="3">
    <source>
        <dbReference type="Google" id="ProtNLM"/>
    </source>
</evidence>
<evidence type="ECO:0000313" key="1">
    <source>
        <dbReference type="EMBL" id="KAG7725614.1"/>
    </source>
</evidence>
<dbReference type="InterPro" id="IPR008775">
    <property type="entry name" value="Phytyl_CoA_dOase-like"/>
</dbReference>
<dbReference type="Pfam" id="PF05721">
    <property type="entry name" value="PhyH"/>
    <property type="match status" value="1"/>
</dbReference>
<comment type="caution">
    <text evidence="1">The sequence shown here is derived from an EMBL/GenBank/DDBJ whole genome shotgun (WGS) entry which is preliminary data.</text>
</comment>
<dbReference type="AlphaFoldDB" id="A0AAN6D4C7"/>
<protein>
    <recommendedName>
        <fullName evidence="3">Phytanoyl-CoA dioxygenase</fullName>
    </recommendedName>
</protein>
<accession>A0AAN6D4C7</accession>
<gene>
    <name evidence="1" type="ORF">KL933_004180</name>
</gene>
<dbReference type="PANTHER" id="PTHR31630">
    <property type="entry name" value="PHYTANOYL-COA DIOXYGENASE-RELATED-RELATED"/>
    <property type="match status" value="1"/>
</dbReference>
<organism evidence="1 2">
    <name type="scientific">Ogataea haglerorum</name>
    <dbReference type="NCBI Taxonomy" id="1937702"/>
    <lineage>
        <taxon>Eukaryota</taxon>
        <taxon>Fungi</taxon>
        <taxon>Dikarya</taxon>
        <taxon>Ascomycota</taxon>
        <taxon>Saccharomycotina</taxon>
        <taxon>Pichiomycetes</taxon>
        <taxon>Pichiales</taxon>
        <taxon>Pichiaceae</taxon>
        <taxon>Ogataea</taxon>
    </lineage>
</organism>